<keyword evidence="4" id="KW-0997">Cell inner membrane</keyword>
<feature type="transmembrane region" description="Helical" evidence="8">
    <location>
        <begin position="187"/>
        <end position="208"/>
    </location>
</feature>
<evidence type="ECO:0000259" key="9">
    <source>
        <dbReference type="PROSITE" id="PS50928"/>
    </source>
</evidence>
<dbReference type="InterPro" id="IPR000515">
    <property type="entry name" value="MetI-like"/>
</dbReference>
<evidence type="ECO:0000256" key="1">
    <source>
        <dbReference type="ARBA" id="ARBA00004429"/>
    </source>
</evidence>
<dbReference type="Pfam" id="PF00528">
    <property type="entry name" value="BPD_transp_1"/>
    <property type="match status" value="1"/>
</dbReference>
<sequence length="277" mass="30991">MSVFSLPERPQSLLRLQRYRSGISQYTRTILTALLFPTGLLVLWQIAASLNWMPEQILPAPLYTLQTAIELIHDGELGDALRISLFRLLCGFVFGGVMGVTTGLLFALSRTADNWIGPTVRAACLVPSLGWLPFFMLIFGIGETLKFVLIAKTCFLPLLIGSYNAARDLPQKYRDVARVLELTLWQRLRIIYFPAIAPALFTAARLALSKGWKALILVEMIASAAGIGYLMTWGRKAFQLDVVFVTMICIGLIGWLLDYLALRLEKRLMHWAVEGKA</sequence>
<reference evidence="10 11" key="1">
    <citation type="submission" date="2014-04" db="EMBL/GenBank/DDBJ databases">
        <title>Draft genome sequence of Pantoea beijingensis strain LMG 27579, an emerging pathogen to Pleurotus eryngii with potential industrial application.</title>
        <authorList>
            <person name="Xu F."/>
            <person name="Liu Y."/>
            <person name="Wang S."/>
            <person name="Yin Y."/>
            <person name="Ma Y."/>
            <person name="Zhao S."/>
            <person name="Rong C."/>
        </authorList>
    </citation>
    <scope>NUCLEOTIDE SEQUENCE [LARGE SCALE GENOMIC DNA]</scope>
    <source>
        <strain evidence="10 11">LMG 27579</strain>
    </source>
</reference>
<accession>A0A443IF83</accession>
<evidence type="ECO:0000256" key="5">
    <source>
        <dbReference type="ARBA" id="ARBA00022692"/>
    </source>
</evidence>
<feature type="domain" description="ABC transmembrane type-1" evidence="9">
    <location>
        <begin position="81"/>
        <end position="261"/>
    </location>
</feature>
<feature type="transmembrane region" description="Helical" evidence="8">
    <location>
        <begin position="214"/>
        <end position="233"/>
    </location>
</feature>
<dbReference type="GO" id="GO:0055085">
    <property type="term" value="P:transmembrane transport"/>
    <property type="evidence" value="ECO:0007669"/>
    <property type="project" value="InterPro"/>
</dbReference>
<dbReference type="EMBL" id="JMEE01000009">
    <property type="protein sequence ID" value="RWR02710.1"/>
    <property type="molecule type" value="Genomic_DNA"/>
</dbReference>
<feature type="transmembrane region" description="Helical" evidence="8">
    <location>
        <begin position="26"/>
        <end position="47"/>
    </location>
</feature>
<evidence type="ECO:0000256" key="8">
    <source>
        <dbReference type="RuleBase" id="RU363032"/>
    </source>
</evidence>
<dbReference type="InterPro" id="IPR035906">
    <property type="entry name" value="MetI-like_sf"/>
</dbReference>
<feature type="transmembrane region" description="Helical" evidence="8">
    <location>
        <begin position="120"/>
        <end position="141"/>
    </location>
</feature>
<evidence type="ECO:0000256" key="6">
    <source>
        <dbReference type="ARBA" id="ARBA00022989"/>
    </source>
</evidence>
<keyword evidence="7 8" id="KW-0472">Membrane</keyword>
<evidence type="ECO:0000256" key="2">
    <source>
        <dbReference type="ARBA" id="ARBA00022448"/>
    </source>
</evidence>
<feature type="transmembrane region" description="Helical" evidence="8">
    <location>
        <begin position="85"/>
        <end position="108"/>
    </location>
</feature>
<evidence type="ECO:0000313" key="10">
    <source>
        <dbReference type="EMBL" id="RWR02710.1"/>
    </source>
</evidence>
<organism evidence="10 11">
    <name type="scientific">[Pantoea] beijingensis</name>
    <dbReference type="NCBI Taxonomy" id="1324864"/>
    <lineage>
        <taxon>Bacteria</taxon>
        <taxon>Pseudomonadati</taxon>
        <taxon>Pseudomonadota</taxon>
        <taxon>Gammaproteobacteria</taxon>
        <taxon>Enterobacterales</taxon>
        <taxon>Erwiniaceae</taxon>
        <taxon>Erwinia</taxon>
    </lineage>
</organism>
<keyword evidence="11" id="KW-1185">Reference proteome</keyword>
<comment type="similarity">
    <text evidence="8">Belongs to the binding-protein-dependent transport system permease family.</text>
</comment>
<dbReference type="Proteomes" id="UP000288794">
    <property type="component" value="Unassembled WGS sequence"/>
</dbReference>
<dbReference type="CDD" id="cd06261">
    <property type="entry name" value="TM_PBP2"/>
    <property type="match status" value="1"/>
</dbReference>
<dbReference type="GO" id="GO:0005886">
    <property type="term" value="C:plasma membrane"/>
    <property type="evidence" value="ECO:0007669"/>
    <property type="project" value="UniProtKB-SubCell"/>
</dbReference>
<evidence type="ECO:0000256" key="4">
    <source>
        <dbReference type="ARBA" id="ARBA00022519"/>
    </source>
</evidence>
<dbReference type="PANTHER" id="PTHR30151">
    <property type="entry name" value="ALKANE SULFONATE ABC TRANSPORTER-RELATED, MEMBRANE SUBUNIT"/>
    <property type="match status" value="1"/>
</dbReference>
<dbReference type="SUPFAM" id="SSF161098">
    <property type="entry name" value="MetI-like"/>
    <property type="match status" value="1"/>
</dbReference>
<gene>
    <name evidence="10" type="ORF">ED28_06920</name>
</gene>
<comment type="caution">
    <text evidence="10">The sequence shown here is derived from an EMBL/GenBank/DDBJ whole genome shotgun (WGS) entry which is preliminary data.</text>
</comment>
<name>A0A443IF83_9GAMM</name>
<comment type="subcellular location">
    <subcellularLocation>
        <location evidence="1">Cell inner membrane</location>
        <topology evidence="1">Multi-pass membrane protein</topology>
    </subcellularLocation>
    <subcellularLocation>
        <location evidence="8">Cell membrane</location>
        <topology evidence="8">Multi-pass membrane protein</topology>
    </subcellularLocation>
</comment>
<dbReference type="RefSeq" id="WP_128176505.1">
    <property type="nucleotide sequence ID" value="NZ_CP071409.1"/>
</dbReference>
<dbReference type="Gene3D" id="1.10.3720.10">
    <property type="entry name" value="MetI-like"/>
    <property type="match status" value="1"/>
</dbReference>
<keyword evidence="6 8" id="KW-1133">Transmembrane helix</keyword>
<evidence type="ECO:0000256" key="7">
    <source>
        <dbReference type="ARBA" id="ARBA00023136"/>
    </source>
</evidence>
<feature type="transmembrane region" description="Helical" evidence="8">
    <location>
        <begin position="147"/>
        <end position="166"/>
    </location>
</feature>
<keyword evidence="5 8" id="KW-0812">Transmembrane</keyword>
<evidence type="ECO:0000313" key="11">
    <source>
        <dbReference type="Proteomes" id="UP000288794"/>
    </source>
</evidence>
<dbReference type="PANTHER" id="PTHR30151:SF38">
    <property type="entry name" value="ALIPHATIC SULFONATES TRANSPORT PERMEASE PROTEIN SSUC-RELATED"/>
    <property type="match status" value="1"/>
</dbReference>
<evidence type="ECO:0000256" key="3">
    <source>
        <dbReference type="ARBA" id="ARBA00022475"/>
    </source>
</evidence>
<proteinExistence type="inferred from homology"/>
<keyword evidence="2 8" id="KW-0813">Transport</keyword>
<protein>
    <recommendedName>
        <fullName evidence="9">ABC transmembrane type-1 domain-containing protein</fullName>
    </recommendedName>
</protein>
<keyword evidence="3" id="KW-1003">Cell membrane</keyword>
<dbReference type="AlphaFoldDB" id="A0A443IF83"/>
<dbReference type="PROSITE" id="PS50928">
    <property type="entry name" value="ABC_TM1"/>
    <property type="match status" value="1"/>
</dbReference>
<feature type="transmembrane region" description="Helical" evidence="8">
    <location>
        <begin position="240"/>
        <end position="262"/>
    </location>
</feature>